<accession>A0A7S1M458</accession>
<gene>
    <name evidence="1" type="ORF">NDES1114_LOCUS16498</name>
</gene>
<sequence length="380" mass="42136">MVRSTVHPPTPSESGLQCQPVAMIHLHCTSALLNHAHAKLLGVEVPSCDESRRMSQIVGKLQALHENFREPLVQQVTGSCRSVVFLNSESEPLVNEFAELPFARSLITRAVEEAGIYVRNGIQVMEVENVVAPYFIGAGSCPWEELVLLLLAARAVRRAHPQVCLGVHILSCNELEVLPIAIDVGAYFVRSEATLFEGVRPEGRTKNDSNLARFMYLRRVLRQVCCGPETDIASADHELSYPQIWSDIQKKHTVWPTELLDDQVWLQNIPFVKLEGIIVTGPETGSNVKEETVARSRAAVDKVKAFVRSTVMASSRGESSEPPLPLITGSGGDFEMYCRYADFMIVGTAFKRGAYWENPVDEANVKTVVERIKNAQLAQK</sequence>
<proteinExistence type="predicted"/>
<dbReference type="AlphaFoldDB" id="A0A7S1M458"/>
<dbReference type="Pfam" id="PF03437">
    <property type="entry name" value="BtpA"/>
    <property type="match status" value="1"/>
</dbReference>
<dbReference type="PANTHER" id="PTHR21381:SF3">
    <property type="entry name" value="SGC REGION PROTEIN SGCQ-RELATED"/>
    <property type="match status" value="1"/>
</dbReference>
<evidence type="ECO:0000313" key="1">
    <source>
        <dbReference type="EMBL" id="CAD9119358.1"/>
    </source>
</evidence>
<reference evidence="1" key="1">
    <citation type="submission" date="2021-01" db="EMBL/GenBank/DDBJ databases">
        <authorList>
            <person name="Corre E."/>
            <person name="Pelletier E."/>
            <person name="Niang G."/>
            <person name="Scheremetjew M."/>
            <person name="Finn R."/>
            <person name="Kale V."/>
            <person name="Holt S."/>
            <person name="Cochrane G."/>
            <person name="Meng A."/>
            <person name="Brown T."/>
            <person name="Cohen L."/>
        </authorList>
    </citation>
    <scope>NUCLEOTIDE SEQUENCE</scope>
    <source>
        <strain evidence="1">CCAP 1951/1</strain>
    </source>
</reference>
<dbReference type="PANTHER" id="PTHR21381">
    <property type="entry name" value="ZGC:162297"/>
    <property type="match status" value="1"/>
</dbReference>
<protein>
    <submittedName>
        <fullName evidence="1">Uncharacterized protein</fullName>
    </submittedName>
</protein>
<dbReference type="InterPro" id="IPR005137">
    <property type="entry name" value="BtpA"/>
</dbReference>
<name>A0A7S1M458_NEODS</name>
<dbReference type="EMBL" id="HBGF01024902">
    <property type="protein sequence ID" value="CAD9119358.1"/>
    <property type="molecule type" value="Transcribed_RNA"/>
</dbReference>
<organism evidence="1">
    <name type="scientific">Neobodo designis</name>
    <name type="common">Flagellated protozoan</name>
    <name type="synonym">Bodo designis</name>
    <dbReference type="NCBI Taxonomy" id="312471"/>
    <lineage>
        <taxon>Eukaryota</taxon>
        <taxon>Discoba</taxon>
        <taxon>Euglenozoa</taxon>
        <taxon>Kinetoplastea</taxon>
        <taxon>Metakinetoplastina</taxon>
        <taxon>Neobodonida</taxon>
        <taxon>Neobodo</taxon>
    </lineage>
</organism>